<dbReference type="PROSITE" id="PS50110">
    <property type="entry name" value="RESPONSE_REGULATORY"/>
    <property type="match status" value="1"/>
</dbReference>
<feature type="domain" description="Response regulatory" evidence="1">
    <location>
        <begin position="24"/>
        <end position="143"/>
    </location>
</feature>
<reference evidence="2" key="1">
    <citation type="submission" date="2020-05" db="EMBL/GenBank/DDBJ databases">
        <authorList>
            <person name="Chiriac C."/>
            <person name="Salcher M."/>
            <person name="Ghai R."/>
            <person name="Kavagutti S V."/>
        </authorList>
    </citation>
    <scope>NUCLEOTIDE SEQUENCE</scope>
</reference>
<name>A0A6J7IH99_9ZZZZ</name>
<dbReference type="AlphaFoldDB" id="A0A6J7IH99"/>
<gene>
    <name evidence="2" type="ORF">UFOPK3609_01858</name>
</gene>
<evidence type="ECO:0000259" key="1">
    <source>
        <dbReference type="PROSITE" id="PS50110"/>
    </source>
</evidence>
<organism evidence="2">
    <name type="scientific">freshwater metagenome</name>
    <dbReference type="NCBI Taxonomy" id="449393"/>
    <lineage>
        <taxon>unclassified sequences</taxon>
        <taxon>metagenomes</taxon>
        <taxon>ecological metagenomes</taxon>
    </lineage>
</organism>
<proteinExistence type="predicted"/>
<dbReference type="Gene3D" id="3.40.50.2300">
    <property type="match status" value="1"/>
</dbReference>
<dbReference type="EMBL" id="CAFBMQ010000346">
    <property type="protein sequence ID" value="CAB4929527.1"/>
    <property type="molecule type" value="Genomic_DNA"/>
</dbReference>
<protein>
    <submittedName>
        <fullName evidence="2">Unannotated protein</fullName>
    </submittedName>
</protein>
<sequence length="157" mass="16401">MADAPTPNALSAVLAAGPAPRTHRVVLYSDDAQVRGSVRTAVGRRPAADLGRVEWLETASKVQLLAAVDAGGVDLVVLDGEAQPTGGLGLSKQLKDEIADCPPTLVLIARRDDAWLAQWSLADAVVPLPIDAPELTGAVADMLRLRDSALPVRRAVS</sequence>
<accession>A0A6J7IH99</accession>
<evidence type="ECO:0000313" key="2">
    <source>
        <dbReference type="EMBL" id="CAB4929527.1"/>
    </source>
</evidence>
<dbReference type="InterPro" id="IPR001789">
    <property type="entry name" value="Sig_transdc_resp-reg_receiver"/>
</dbReference>
<dbReference type="SUPFAM" id="SSF52172">
    <property type="entry name" value="CheY-like"/>
    <property type="match status" value="1"/>
</dbReference>
<dbReference type="InterPro" id="IPR011006">
    <property type="entry name" value="CheY-like_superfamily"/>
</dbReference>
<dbReference type="GO" id="GO:0000160">
    <property type="term" value="P:phosphorelay signal transduction system"/>
    <property type="evidence" value="ECO:0007669"/>
    <property type="project" value="InterPro"/>
</dbReference>